<keyword evidence="3" id="KW-0808">Transferase</keyword>
<feature type="transmembrane region" description="Helical" evidence="9">
    <location>
        <begin position="348"/>
        <end position="366"/>
    </location>
</feature>
<feature type="transmembrane region" description="Helical" evidence="9">
    <location>
        <begin position="50"/>
        <end position="70"/>
    </location>
</feature>
<feature type="transmembrane region" description="Helical" evidence="9">
    <location>
        <begin position="320"/>
        <end position="341"/>
    </location>
</feature>
<gene>
    <name evidence="10" type="ORF">SAMN05216251_102285</name>
</gene>
<evidence type="ECO:0000256" key="2">
    <source>
        <dbReference type="ARBA" id="ARBA00022475"/>
    </source>
</evidence>
<feature type="transmembrane region" description="Helical" evidence="9">
    <location>
        <begin position="261"/>
        <end position="282"/>
    </location>
</feature>
<reference evidence="10 11" key="1">
    <citation type="submission" date="2016-10" db="EMBL/GenBank/DDBJ databases">
        <authorList>
            <person name="de Groot N.N."/>
        </authorList>
    </citation>
    <scope>NUCLEOTIDE SEQUENCE [LARGE SCALE GENOMIC DNA]</scope>
    <source>
        <strain evidence="10 11">CGMCC 4.3510</strain>
    </source>
</reference>
<dbReference type="GO" id="GO:0016758">
    <property type="term" value="F:hexosyltransferase activity"/>
    <property type="evidence" value="ECO:0007669"/>
    <property type="project" value="InterPro"/>
</dbReference>
<dbReference type="GO" id="GO:0005886">
    <property type="term" value="C:plasma membrane"/>
    <property type="evidence" value="ECO:0007669"/>
    <property type="project" value="UniProtKB-SubCell"/>
</dbReference>
<feature type="transmembrane region" description="Helical" evidence="9">
    <location>
        <begin position="190"/>
        <end position="220"/>
    </location>
</feature>
<dbReference type="AlphaFoldDB" id="A0A1I1Z5A8"/>
<feature type="transmembrane region" description="Helical" evidence="9">
    <location>
        <begin position="226"/>
        <end position="254"/>
    </location>
</feature>
<keyword evidence="2" id="KW-1003">Cell membrane</keyword>
<dbReference type="InterPro" id="IPR018584">
    <property type="entry name" value="GT87"/>
</dbReference>
<evidence type="ECO:0000256" key="1">
    <source>
        <dbReference type="ARBA" id="ARBA00004651"/>
    </source>
</evidence>
<keyword evidence="5 9" id="KW-1133">Transmembrane helix</keyword>
<sequence>MTSVRDRDETGRQERELPVRPSDEDPVAAAGSEFLGGPTGRWARSGGYRWWNPVRVMVLVVIGMFALGMAQKAPCYSGGWFKGGSPQYIHACYSDIPHLYSQRGFATDLVPYFDRIPDSVSGSGFHYLEYPVLTGLFMEVASWLTPHGGSLQHRAQIYWIVNSAMLMICAAVLVVCVARMQRRRPWDGLLIALSPALALTATINWDLFAVALTAVGMLLWSRSRPLAAGVLIGLATAAKLYPVLLLLALFLLCLRAGKLRAFGAALGGAVASWLIVNGPVILGARAGWTEFYSFSRTRGVDYGSVWLIIMQRSGNPLSGVSAYVAALMLLLCAGIAALALYAPRRPRFAQLAFLLVAALIVSNKVYSPQYVLWLLPLAVLARPRWRDLLIWQGAEVLYFLGIWMQLAYVTGGTKHHGLSADGYHLAIAVHLLGTLYLCGMVVRDILLPEHDVLRQGGDDDPAGGVLDGAEDVFFLGTVHHEPRHAAPFAGPRVEWGTALPQAPKADPES</sequence>
<evidence type="ECO:0000256" key="7">
    <source>
        <dbReference type="ARBA" id="ARBA00024033"/>
    </source>
</evidence>
<organism evidence="10 11">
    <name type="scientific">Actinacidiphila alni</name>
    <dbReference type="NCBI Taxonomy" id="380248"/>
    <lineage>
        <taxon>Bacteria</taxon>
        <taxon>Bacillati</taxon>
        <taxon>Actinomycetota</taxon>
        <taxon>Actinomycetes</taxon>
        <taxon>Kitasatosporales</taxon>
        <taxon>Streptomycetaceae</taxon>
        <taxon>Actinacidiphila</taxon>
    </lineage>
</organism>
<keyword evidence="6 9" id="KW-0472">Membrane</keyword>
<evidence type="ECO:0000256" key="9">
    <source>
        <dbReference type="SAM" id="Phobius"/>
    </source>
</evidence>
<dbReference type="Pfam" id="PF09594">
    <property type="entry name" value="GT87"/>
    <property type="match status" value="1"/>
</dbReference>
<dbReference type="Proteomes" id="UP000199323">
    <property type="component" value="Unassembled WGS sequence"/>
</dbReference>
<feature type="transmembrane region" description="Helical" evidence="9">
    <location>
        <begin position="157"/>
        <end position="178"/>
    </location>
</feature>
<keyword evidence="4 9" id="KW-0812">Transmembrane</keyword>
<feature type="region of interest" description="Disordered" evidence="8">
    <location>
        <begin position="1"/>
        <end position="30"/>
    </location>
</feature>
<evidence type="ECO:0000256" key="5">
    <source>
        <dbReference type="ARBA" id="ARBA00022989"/>
    </source>
</evidence>
<comment type="similarity">
    <text evidence="7">Belongs to the glycosyltransferase 87 family.</text>
</comment>
<dbReference type="STRING" id="380248.SAMN05216251_102285"/>
<evidence type="ECO:0000256" key="4">
    <source>
        <dbReference type="ARBA" id="ARBA00022692"/>
    </source>
</evidence>
<evidence type="ECO:0000313" key="10">
    <source>
        <dbReference type="EMBL" id="SFE25520.1"/>
    </source>
</evidence>
<dbReference type="PIRSF" id="PIRSF010361">
    <property type="entry name" value="UCP010361"/>
    <property type="match status" value="1"/>
</dbReference>
<dbReference type="EMBL" id="FONG01000002">
    <property type="protein sequence ID" value="SFE25520.1"/>
    <property type="molecule type" value="Genomic_DNA"/>
</dbReference>
<comment type="subcellular location">
    <subcellularLocation>
        <location evidence="1">Cell membrane</location>
        <topology evidence="1">Multi-pass membrane protein</topology>
    </subcellularLocation>
</comment>
<feature type="compositionally biased region" description="Basic and acidic residues" evidence="8">
    <location>
        <begin position="1"/>
        <end position="23"/>
    </location>
</feature>
<proteinExistence type="inferred from homology"/>
<dbReference type="OrthoDB" id="3348156at2"/>
<feature type="transmembrane region" description="Helical" evidence="9">
    <location>
        <begin position="389"/>
        <end position="410"/>
    </location>
</feature>
<keyword evidence="11" id="KW-1185">Reference proteome</keyword>
<evidence type="ECO:0000256" key="3">
    <source>
        <dbReference type="ARBA" id="ARBA00022679"/>
    </source>
</evidence>
<accession>A0A1I1Z5A8</accession>
<protein>
    <submittedName>
        <fullName evidence="10">Uncharacterized membrane protein</fullName>
    </submittedName>
</protein>
<evidence type="ECO:0000313" key="11">
    <source>
        <dbReference type="Proteomes" id="UP000199323"/>
    </source>
</evidence>
<evidence type="ECO:0000256" key="6">
    <source>
        <dbReference type="ARBA" id="ARBA00023136"/>
    </source>
</evidence>
<feature type="transmembrane region" description="Helical" evidence="9">
    <location>
        <begin position="422"/>
        <end position="442"/>
    </location>
</feature>
<evidence type="ECO:0000256" key="8">
    <source>
        <dbReference type="SAM" id="MobiDB-lite"/>
    </source>
</evidence>
<name>A0A1I1Z5A8_9ACTN</name>
<dbReference type="InterPro" id="IPR016570">
    <property type="entry name" value="UCP010361"/>
</dbReference>
<dbReference type="RefSeq" id="WP_093711979.1">
    <property type="nucleotide sequence ID" value="NZ_FONG01000002.1"/>
</dbReference>